<dbReference type="PROSITE" id="PS50048">
    <property type="entry name" value="ZN2_CY6_FUNGAL_2"/>
    <property type="match status" value="1"/>
</dbReference>
<dbReference type="Pfam" id="PF00172">
    <property type="entry name" value="Zn_clus"/>
    <property type="match status" value="1"/>
</dbReference>
<dbReference type="GO" id="GO:0009893">
    <property type="term" value="P:positive regulation of metabolic process"/>
    <property type="evidence" value="ECO:0007669"/>
    <property type="project" value="UniProtKB-ARBA"/>
</dbReference>
<sequence length="474" mass="53668">MTNAVQPGKDILSAPRSCHSCNQKKIRCSKTQPCESCLKSNSECVFPGPSRAPLRKKRPLKTELISHLRNASAPSDPPLAAKNAHRVENEHGRLIVERGSTQYVTHEVLISLGNQIEELKDLVQSPGNDIIEDEGEGEEYLQNGNQFLFGYSSIASSLSAFHPSVGDSQILWKTFEENVAPVVMIFLRPSLHRLLYKTATSSNYIDRASQAVVFAVYFAAVTSMSPEQCAEELGQDHSTLLLQYLFATQQALARAGFLQSRNQTVLQAAVLFLTCLRRPGDAEFVCTMTAAVYQLAQGLGLHRDGTHFELSPFEIELRRRLWWLFYLLDIIRLALARSWLIAHLSQGTMTVRMPLIEISPEDPKREQLFLTAIEVVEFAYLLETDPRTAQWAWLFERYPQWHAVVFVLTELCGRGQSVEAERAWTVLQKAIERWTRRDFHKGGITLKTVHHFSEKAAVAHGRLGTDWIRELLKR</sequence>
<evidence type="ECO:0000313" key="8">
    <source>
        <dbReference type="EMBL" id="KAE8313732.1"/>
    </source>
</evidence>
<evidence type="ECO:0000259" key="7">
    <source>
        <dbReference type="PROSITE" id="PS50048"/>
    </source>
</evidence>
<feature type="domain" description="Zn(2)-C6 fungal-type" evidence="7">
    <location>
        <begin position="17"/>
        <end position="46"/>
    </location>
</feature>
<dbReference type="InterPro" id="IPR050613">
    <property type="entry name" value="Sec_Metabolite_Reg"/>
</dbReference>
<keyword evidence="4" id="KW-0238">DNA-binding</keyword>
<accession>A0A5N6VZG8</accession>
<gene>
    <name evidence="8" type="ORF">BDV41DRAFT_564140</name>
</gene>
<dbReference type="GO" id="GO:0003677">
    <property type="term" value="F:DNA binding"/>
    <property type="evidence" value="ECO:0007669"/>
    <property type="project" value="UniProtKB-KW"/>
</dbReference>
<evidence type="ECO:0000256" key="5">
    <source>
        <dbReference type="ARBA" id="ARBA00023163"/>
    </source>
</evidence>
<evidence type="ECO:0000313" key="9">
    <source>
        <dbReference type="Proteomes" id="UP000325433"/>
    </source>
</evidence>
<dbReference type="GO" id="GO:0000981">
    <property type="term" value="F:DNA-binding transcription factor activity, RNA polymerase II-specific"/>
    <property type="evidence" value="ECO:0007669"/>
    <property type="project" value="InterPro"/>
</dbReference>
<dbReference type="InterPro" id="IPR036864">
    <property type="entry name" value="Zn2-C6_fun-type_DNA-bd_sf"/>
</dbReference>
<name>A0A5N6VZG8_9EURO</name>
<dbReference type="SUPFAM" id="SSF57701">
    <property type="entry name" value="Zn2/Cys6 DNA-binding domain"/>
    <property type="match status" value="1"/>
</dbReference>
<dbReference type="PANTHER" id="PTHR31001:SF50">
    <property type="entry name" value="ZN(II)2CYS6 TRANSCRIPTION FACTOR (EUROFUNG)"/>
    <property type="match status" value="1"/>
</dbReference>
<dbReference type="PANTHER" id="PTHR31001">
    <property type="entry name" value="UNCHARACTERIZED TRANSCRIPTIONAL REGULATORY PROTEIN"/>
    <property type="match status" value="1"/>
</dbReference>
<dbReference type="CDD" id="cd12148">
    <property type="entry name" value="fungal_TF_MHR"/>
    <property type="match status" value="1"/>
</dbReference>
<evidence type="ECO:0000256" key="2">
    <source>
        <dbReference type="ARBA" id="ARBA00022723"/>
    </source>
</evidence>
<keyword evidence="3" id="KW-0805">Transcription regulation</keyword>
<keyword evidence="5" id="KW-0804">Transcription</keyword>
<dbReference type="GO" id="GO:0008270">
    <property type="term" value="F:zinc ion binding"/>
    <property type="evidence" value="ECO:0007669"/>
    <property type="project" value="InterPro"/>
</dbReference>
<dbReference type="AlphaFoldDB" id="A0A5N6VZG8"/>
<dbReference type="GO" id="GO:0005634">
    <property type="term" value="C:nucleus"/>
    <property type="evidence" value="ECO:0007669"/>
    <property type="project" value="UniProtKB-SubCell"/>
</dbReference>
<evidence type="ECO:0000256" key="4">
    <source>
        <dbReference type="ARBA" id="ARBA00023125"/>
    </source>
</evidence>
<comment type="subcellular location">
    <subcellularLocation>
        <location evidence="1">Nucleus</location>
    </subcellularLocation>
</comment>
<dbReference type="CDD" id="cd00067">
    <property type="entry name" value="GAL4"/>
    <property type="match status" value="1"/>
</dbReference>
<dbReference type="InterPro" id="IPR001138">
    <property type="entry name" value="Zn2Cys6_DnaBD"/>
</dbReference>
<proteinExistence type="predicted"/>
<organism evidence="8 9">
    <name type="scientific">Aspergillus transmontanensis</name>
    <dbReference type="NCBI Taxonomy" id="1034304"/>
    <lineage>
        <taxon>Eukaryota</taxon>
        <taxon>Fungi</taxon>
        <taxon>Dikarya</taxon>
        <taxon>Ascomycota</taxon>
        <taxon>Pezizomycotina</taxon>
        <taxon>Eurotiomycetes</taxon>
        <taxon>Eurotiomycetidae</taxon>
        <taxon>Eurotiales</taxon>
        <taxon>Aspergillaceae</taxon>
        <taxon>Aspergillus</taxon>
        <taxon>Aspergillus subgen. Circumdati</taxon>
    </lineage>
</organism>
<evidence type="ECO:0000256" key="1">
    <source>
        <dbReference type="ARBA" id="ARBA00004123"/>
    </source>
</evidence>
<keyword evidence="2" id="KW-0479">Metal-binding</keyword>
<evidence type="ECO:0000256" key="6">
    <source>
        <dbReference type="ARBA" id="ARBA00023242"/>
    </source>
</evidence>
<evidence type="ECO:0000256" key="3">
    <source>
        <dbReference type="ARBA" id="ARBA00023015"/>
    </source>
</evidence>
<dbReference type="Proteomes" id="UP000325433">
    <property type="component" value="Unassembled WGS sequence"/>
</dbReference>
<dbReference type="EMBL" id="ML738323">
    <property type="protein sequence ID" value="KAE8313732.1"/>
    <property type="molecule type" value="Genomic_DNA"/>
</dbReference>
<dbReference type="GO" id="GO:0006351">
    <property type="term" value="P:DNA-templated transcription"/>
    <property type="evidence" value="ECO:0007669"/>
    <property type="project" value="InterPro"/>
</dbReference>
<reference evidence="9" key="1">
    <citation type="submission" date="2019-04" db="EMBL/GenBank/DDBJ databases">
        <title>Friends and foes A comparative genomics studyof 23 Aspergillus species from section Flavi.</title>
        <authorList>
            <consortium name="DOE Joint Genome Institute"/>
            <person name="Kjaerbolling I."/>
            <person name="Vesth T."/>
            <person name="Frisvad J.C."/>
            <person name="Nybo J.L."/>
            <person name="Theobald S."/>
            <person name="Kildgaard S."/>
            <person name="Isbrandt T."/>
            <person name="Kuo A."/>
            <person name="Sato A."/>
            <person name="Lyhne E.K."/>
            <person name="Kogle M.E."/>
            <person name="Wiebenga A."/>
            <person name="Kun R.S."/>
            <person name="Lubbers R.J."/>
            <person name="Makela M.R."/>
            <person name="Barry K."/>
            <person name="Chovatia M."/>
            <person name="Clum A."/>
            <person name="Daum C."/>
            <person name="Haridas S."/>
            <person name="He G."/>
            <person name="LaButti K."/>
            <person name="Lipzen A."/>
            <person name="Mondo S."/>
            <person name="Riley R."/>
            <person name="Salamov A."/>
            <person name="Simmons B.A."/>
            <person name="Magnuson J.K."/>
            <person name="Henrissat B."/>
            <person name="Mortensen U.H."/>
            <person name="Larsen T.O."/>
            <person name="Devries R.P."/>
            <person name="Grigoriev I.V."/>
            <person name="Machida M."/>
            <person name="Baker S.E."/>
            <person name="Andersen M.R."/>
        </authorList>
    </citation>
    <scope>NUCLEOTIDE SEQUENCE [LARGE SCALE GENOMIC DNA]</scope>
    <source>
        <strain evidence="9">CBS 130015</strain>
    </source>
</reference>
<keyword evidence="9" id="KW-1185">Reference proteome</keyword>
<protein>
    <recommendedName>
        <fullName evidence="7">Zn(2)-C6 fungal-type domain-containing protein</fullName>
    </recommendedName>
</protein>
<dbReference type="SMART" id="SM00066">
    <property type="entry name" value="GAL4"/>
    <property type="match status" value="1"/>
</dbReference>
<dbReference type="Pfam" id="PF04082">
    <property type="entry name" value="Fungal_trans"/>
    <property type="match status" value="1"/>
</dbReference>
<dbReference type="InterPro" id="IPR007219">
    <property type="entry name" value="XnlR_reg_dom"/>
</dbReference>
<keyword evidence="6" id="KW-0539">Nucleus</keyword>
<dbReference type="Gene3D" id="4.10.240.10">
    <property type="entry name" value="Zn(2)-C6 fungal-type DNA-binding domain"/>
    <property type="match status" value="1"/>
</dbReference>